<proteinExistence type="predicted"/>
<organism evidence="1 2">
    <name type="scientific">Pseudomonas reactans</name>
    <dbReference type="NCBI Taxonomy" id="117680"/>
    <lineage>
        <taxon>Bacteria</taxon>
        <taxon>Pseudomonadati</taxon>
        <taxon>Pseudomonadota</taxon>
        <taxon>Gammaproteobacteria</taxon>
        <taxon>Pseudomonadales</taxon>
        <taxon>Pseudomonadaceae</taxon>
        <taxon>Pseudomonas</taxon>
    </lineage>
</organism>
<sequence>MTVRTLGKHFKNPLINGNAVFVATLITPQENVNGIIIRSLTASGGTVTIGTGVPANGNDRFDRSHMRIPVGLPLYYDVLVPAGMGVFMNTSASFNIPVEMSWDVLNADGSIA</sequence>
<keyword evidence="2" id="KW-1185">Reference proteome</keyword>
<protein>
    <submittedName>
        <fullName evidence="1">3-methyladenine DNA glycosylase</fullName>
    </submittedName>
</protein>
<dbReference type="RefSeq" id="WP_177049285.1">
    <property type="nucleotide sequence ID" value="NZ_JACAQM010000001.1"/>
</dbReference>
<comment type="caution">
    <text evidence="1">The sequence shown here is derived from an EMBL/GenBank/DDBJ whole genome shotgun (WGS) entry which is preliminary data.</text>
</comment>
<evidence type="ECO:0000313" key="2">
    <source>
        <dbReference type="Proteomes" id="UP000572863"/>
    </source>
</evidence>
<gene>
    <name evidence="1" type="ORF">HX871_06985</name>
</gene>
<evidence type="ECO:0000313" key="1">
    <source>
        <dbReference type="EMBL" id="NWD94154.1"/>
    </source>
</evidence>
<dbReference type="Proteomes" id="UP000572863">
    <property type="component" value="Unassembled WGS sequence"/>
</dbReference>
<accession>A0ABX2QQR2</accession>
<dbReference type="EMBL" id="JACARY010000009">
    <property type="protein sequence ID" value="NWD94154.1"/>
    <property type="molecule type" value="Genomic_DNA"/>
</dbReference>
<name>A0ABX2QQR2_9PSED</name>
<reference evidence="1 2" key="1">
    <citation type="submission" date="2020-04" db="EMBL/GenBank/DDBJ databases">
        <title>Molecular characterization of pseudomonads from Agaricus bisporus reveal novel blotch 2 pathogens in Western Europe.</title>
        <authorList>
            <person name="Taparia T."/>
            <person name="Krijger M."/>
            <person name="Haynes E."/>
            <person name="Elpinstone J.G."/>
            <person name="Noble R."/>
            <person name="Van Der Wolf J."/>
        </authorList>
    </citation>
    <scope>NUCLEOTIDE SEQUENCE [LARGE SCALE GENOMIC DNA]</scope>
    <source>
        <strain evidence="1 2">P7774</strain>
    </source>
</reference>